<evidence type="ECO:0000313" key="2">
    <source>
        <dbReference type="Proteomes" id="UP000823775"/>
    </source>
</evidence>
<accession>A0ABS8UMS6</accession>
<proteinExistence type="predicted"/>
<gene>
    <name evidence="1" type="ORF">HAX54_017401</name>
</gene>
<reference evidence="1 2" key="1">
    <citation type="journal article" date="2021" name="BMC Genomics">
        <title>Datura genome reveals duplications of psychoactive alkaloid biosynthetic genes and high mutation rate following tissue culture.</title>
        <authorList>
            <person name="Rajewski A."/>
            <person name="Carter-House D."/>
            <person name="Stajich J."/>
            <person name="Litt A."/>
        </authorList>
    </citation>
    <scope>NUCLEOTIDE SEQUENCE [LARGE SCALE GENOMIC DNA]</scope>
    <source>
        <strain evidence="1">AR-01</strain>
    </source>
</reference>
<feature type="non-terminal residue" evidence="1">
    <location>
        <position position="154"/>
    </location>
</feature>
<feature type="non-terminal residue" evidence="1">
    <location>
        <position position="1"/>
    </location>
</feature>
<keyword evidence="2" id="KW-1185">Reference proteome</keyword>
<comment type="caution">
    <text evidence="1">The sequence shown here is derived from an EMBL/GenBank/DDBJ whole genome shotgun (WGS) entry which is preliminary data.</text>
</comment>
<evidence type="ECO:0000313" key="1">
    <source>
        <dbReference type="EMBL" id="MCD9559442.1"/>
    </source>
</evidence>
<name>A0ABS8UMS6_DATST</name>
<sequence>MKVKLMNMLRKPVSTIEQSVDSLTGETLNMEAAIEIDTPIATATKMDPEETDVSAMVTANLTFNIMCIKDIQDDHGQEFDPEEDSCHDYHQVFRTLVQDYIQKFHYATELTIGTWFTENSLWPSRPNSTKTRYGPRGLSITELDMALTASIYRT</sequence>
<protein>
    <submittedName>
        <fullName evidence="1">Uncharacterized protein</fullName>
    </submittedName>
</protein>
<dbReference type="EMBL" id="JACEIK010002152">
    <property type="protein sequence ID" value="MCD9559442.1"/>
    <property type="molecule type" value="Genomic_DNA"/>
</dbReference>
<dbReference type="Proteomes" id="UP000823775">
    <property type="component" value="Unassembled WGS sequence"/>
</dbReference>
<organism evidence="1 2">
    <name type="scientific">Datura stramonium</name>
    <name type="common">Jimsonweed</name>
    <name type="synonym">Common thornapple</name>
    <dbReference type="NCBI Taxonomy" id="4076"/>
    <lineage>
        <taxon>Eukaryota</taxon>
        <taxon>Viridiplantae</taxon>
        <taxon>Streptophyta</taxon>
        <taxon>Embryophyta</taxon>
        <taxon>Tracheophyta</taxon>
        <taxon>Spermatophyta</taxon>
        <taxon>Magnoliopsida</taxon>
        <taxon>eudicotyledons</taxon>
        <taxon>Gunneridae</taxon>
        <taxon>Pentapetalae</taxon>
        <taxon>asterids</taxon>
        <taxon>lamiids</taxon>
        <taxon>Solanales</taxon>
        <taxon>Solanaceae</taxon>
        <taxon>Solanoideae</taxon>
        <taxon>Datureae</taxon>
        <taxon>Datura</taxon>
    </lineage>
</organism>